<comment type="caution">
    <text evidence="1">The sequence shown here is derived from an EMBL/GenBank/DDBJ whole genome shotgun (WGS) entry which is preliminary data.</text>
</comment>
<reference evidence="1 2" key="3">
    <citation type="submission" date="2019-11" db="EMBL/GenBank/DDBJ databases">
        <title>A de novo genome assembly of a pear dwarfing rootstock.</title>
        <authorList>
            <person name="Wang F."/>
            <person name="Wang J."/>
            <person name="Li S."/>
            <person name="Zhang Y."/>
            <person name="Fang M."/>
            <person name="Ma L."/>
            <person name="Zhao Y."/>
            <person name="Jiang S."/>
        </authorList>
    </citation>
    <scope>NUCLEOTIDE SEQUENCE [LARGE SCALE GENOMIC DNA]</scope>
    <source>
        <strain evidence="1">S2</strain>
        <tissue evidence="1">Leaf</tissue>
    </source>
</reference>
<keyword evidence="2" id="KW-1185">Reference proteome</keyword>
<dbReference type="EMBL" id="SMOL01000004">
    <property type="protein sequence ID" value="KAB2635650.1"/>
    <property type="molecule type" value="Genomic_DNA"/>
</dbReference>
<reference evidence="1 2" key="1">
    <citation type="submission" date="2019-09" db="EMBL/GenBank/DDBJ databases">
        <authorList>
            <person name="Ou C."/>
        </authorList>
    </citation>
    <scope>NUCLEOTIDE SEQUENCE [LARGE SCALE GENOMIC DNA]</scope>
    <source>
        <strain evidence="1">S2</strain>
        <tissue evidence="1">Leaf</tissue>
    </source>
</reference>
<gene>
    <name evidence="1" type="ORF">D8674_026184</name>
</gene>
<dbReference type="Proteomes" id="UP000327157">
    <property type="component" value="Chromosome 5"/>
</dbReference>
<evidence type="ECO:0000313" key="2">
    <source>
        <dbReference type="Proteomes" id="UP000327157"/>
    </source>
</evidence>
<reference evidence="2" key="2">
    <citation type="submission" date="2019-10" db="EMBL/GenBank/DDBJ databases">
        <title>A de novo genome assembly of a pear dwarfing rootstock.</title>
        <authorList>
            <person name="Wang F."/>
            <person name="Wang J."/>
            <person name="Li S."/>
            <person name="Zhang Y."/>
            <person name="Fang M."/>
            <person name="Ma L."/>
            <person name="Zhao Y."/>
            <person name="Jiang S."/>
        </authorList>
    </citation>
    <scope>NUCLEOTIDE SEQUENCE [LARGE SCALE GENOMIC DNA]</scope>
</reference>
<evidence type="ECO:0000313" key="1">
    <source>
        <dbReference type="EMBL" id="KAB2635650.1"/>
    </source>
</evidence>
<protein>
    <submittedName>
        <fullName evidence="1">Uncharacterized protein</fullName>
    </submittedName>
</protein>
<name>A0A5N5ID59_9ROSA</name>
<proteinExistence type="predicted"/>
<dbReference type="AlphaFoldDB" id="A0A5N5ID59"/>
<organism evidence="1 2">
    <name type="scientific">Pyrus ussuriensis x Pyrus communis</name>
    <dbReference type="NCBI Taxonomy" id="2448454"/>
    <lineage>
        <taxon>Eukaryota</taxon>
        <taxon>Viridiplantae</taxon>
        <taxon>Streptophyta</taxon>
        <taxon>Embryophyta</taxon>
        <taxon>Tracheophyta</taxon>
        <taxon>Spermatophyta</taxon>
        <taxon>Magnoliopsida</taxon>
        <taxon>eudicotyledons</taxon>
        <taxon>Gunneridae</taxon>
        <taxon>Pentapetalae</taxon>
        <taxon>rosids</taxon>
        <taxon>fabids</taxon>
        <taxon>Rosales</taxon>
        <taxon>Rosaceae</taxon>
        <taxon>Amygdaloideae</taxon>
        <taxon>Maleae</taxon>
        <taxon>Pyrus</taxon>
    </lineage>
</organism>
<sequence>MGNIFAVCKFILHGVMKLVGMRPQTVEIEPGIIMNFWPPVGFLKSRSLNDIWITSCVEGGGVTVFCKWILVSLRYMDKVIQSFASRFRLTEEEDHEVVIKENVEFRISQFLLVDRKMVLNGGPWTFEKMLLLLTLVWEGHCFGLGDEDVTMDFDDDIQPSNPASPVVSPVVSDLILVGTNLRVPGNLRDDHGQTLDSRTAITEDLDANRNFSHIYFSPNIPDFNIDINDAELEELDPISLIFRAHLHVVDPGFTDAVGNRVNLIVGPVGCTSVSTSHFQEGLDPIITGLHCEPNPDPFNLSPIIRQIMGSPSSISGNRRKRAG</sequence>
<accession>A0A5N5ID59</accession>